<dbReference type="GO" id="GO:0001046">
    <property type="term" value="F:core promoter sequence-specific DNA binding"/>
    <property type="evidence" value="ECO:0007669"/>
    <property type="project" value="TreeGrafter"/>
</dbReference>
<dbReference type="SUPFAM" id="SSF47413">
    <property type="entry name" value="lambda repressor-like DNA-binding domains"/>
    <property type="match status" value="1"/>
</dbReference>
<organism evidence="2 3">
    <name type="scientific">Serratia liquefaciens</name>
    <dbReference type="NCBI Taxonomy" id="614"/>
    <lineage>
        <taxon>Bacteria</taxon>
        <taxon>Pseudomonadati</taxon>
        <taxon>Pseudomonadota</taxon>
        <taxon>Gammaproteobacteria</taxon>
        <taxon>Enterobacterales</taxon>
        <taxon>Yersiniaceae</taxon>
        <taxon>Serratia</taxon>
    </lineage>
</organism>
<dbReference type="Pfam" id="PF01381">
    <property type="entry name" value="HTH_3"/>
    <property type="match status" value="1"/>
</dbReference>
<dbReference type="CDD" id="cd00093">
    <property type="entry name" value="HTH_XRE"/>
    <property type="match status" value="1"/>
</dbReference>
<protein>
    <submittedName>
        <fullName evidence="2">Helix-turn-helix domain-containing protein</fullName>
    </submittedName>
</protein>
<dbReference type="GO" id="GO:0006355">
    <property type="term" value="P:regulation of DNA-templated transcription"/>
    <property type="evidence" value="ECO:0007669"/>
    <property type="project" value="InterPro"/>
</dbReference>
<name>A0A515D3U8_SERLI</name>
<dbReference type="PANTHER" id="PTHR40455:SF1">
    <property type="entry name" value="ANTITOXIN HIGA"/>
    <property type="match status" value="1"/>
</dbReference>
<dbReference type="SMART" id="SM00530">
    <property type="entry name" value="HTH_XRE"/>
    <property type="match status" value="1"/>
</dbReference>
<dbReference type="AlphaFoldDB" id="A0A515D3U8"/>
<dbReference type="InterPro" id="IPR010982">
    <property type="entry name" value="Lambda_DNA-bd_dom_sf"/>
</dbReference>
<feature type="domain" description="HTH cro/C1-type" evidence="1">
    <location>
        <begin position="82"/>
        <end position="135"/>
    </location>
</feature>
<dbReference type="InterPro" id="IPR001387">
    <property type="entry name" value="Cro/C1-type_HTH"/>
</dbReference>
<proteinExistence type="predicted"/>
<dbReference type="PROSITE" id="PS50943">
    <property type="entry name" value="HTH_CROC1"/>
    <property type="match status" value="1"/>
</dbReference>
<reference evidence="2 3" key="1">
    <citation type="submission" date="2018-11" db="EMBL/GenBank/DDBJ databases">
        <title>The first complete genome of Serratia liquefaciens isolated from metalophyte plant revel distinctness adaptive mechanisms in an extreme habitat.</title>
        <authorList>
            <person name="Caneschi W.L."/>
            <person name="Sanchez A.B."/>
            <person name="Felestrino E.B."/>
            <person name="Assis R.A.B."/>
            <person name="Lemes C.G.C."/>
            <person name="Cordeiro I.F."/>
            <person name="Fonseca N.P."/>
            <person name="Villa M."/>
            <person name="Vieira I.T."/>
            <person name="Moraes L.A."/>
            <person name="Kamino L.H.Y."/>
            <person name="do Carmo F."/>
            <person name="Garcia C.M."/>
            <person name="Almeida N.F."/>
            <person name="Silva R.S."/>
            <person name="Ferro J.A."/>
            <person name="Ferro M.I.T."/>
            <person name="Varani A.M."/>
            <person name="Ferreira R.M."/>
            <person name="dos Santos V.L."/>
            <person name="Silva U.C."/>
            <person name="Setubal J.C."/>
            <person name="Moreira L.M."/>
        </authorList>
    </citation>
    <scope>NUCLEOTIDE SEQUENCE [LARGE SCALE GENOMIC DNA]</scope>
    <source>
        <strain evidence="2 3">FG3</strain>
    </source>
</reference>
<sequence length="140" mass="15474">MIADALKATHELLRAIPLLGGSTSPQDYRDALALVEHLLETDERHPLIDVLAAKIVEYEDNSPDFAEFNQRIAQLPQGVAALSVLMEQYGLSQSDFENEIGKKSLVSQILSGKRSLTIPHIMALAKRFNLPPALFLPEAR</sequence>
<evidence type="ECO:0000313" key="2">
    <source>
        <dbReference type="EMBL" id="QDL35091.1"/>
    </source>
</evidence>
<dbReference type="EMBL" id="CP033893">
    <property type="protein sequence ID" value="QDL35091.1"/>
    <property type="molecule type" value="Genomic_DNA"/>
</dbReference>
<accession>A0A515D3U8</accession>
<dbReference type="Gene3D" id="1.10.260.40">
    <property type="entry name" value="lambda repressor-like DNA-binding domains"/>
    <property type="match status" value="1"/>
</dbReference>
<dbReference type="PANTHER" id="PTHR40455">
    <property type="entry name" value="ANTITOXIN HIGA"/>
    <property type="match status" value="1"/>
</dbReference>
<dbReference type="Proteomes" id="UP000317572">
    <property type="component" value="Chromosome"/>
</dbReference>
<dbReference type="InterPro" id="IPR039060">
    <property type="entry name" value="Antitox_HigA"/>
</dbReference>
<gene>
    <name evidence="2" type="ORF">EGO53_26430</name>
</gene>
<evidence type="ECO:0000259" key="1">
    <source>
        <dbReference type="PROSITE" id="PS50943"/>
    </source>
</evidence>
<evidence type="ECO:0000313" key="3">
    <source>
        <dbReference type="Proteomes" id="UP000317572"/>
    </source>
</evidence>
<dbReference type="RefSeq" id="WP_142816308.1">
    <property type="nucleotide sequence ID" value="NZ_CP033893.1"/>
</dbReference>